<name>A0A369KED1_HYPMA</name>
<dbReference type="AlphaFoldDB" id="A0A369KED1"/>
<accession>A0A369KED1</accession>
<protein>
    <submittedName>
        <fullName evidence="2">Uncharacterized protein</fullName>
    </submittedName>
</protein>
<dbReference type="EMBL" id="LUEZ02000002">
    <property type="protein sequence ID" value="RDB31035.1"/>
    <property type="molecule type" value="Genomic_DNA"/>
</dbReference>
<evidence type="ECO:0000256" key="1">
    <source>
        <dbReference type="SAM" id="MobiDB-lite"/>
    </source>
</evidence>
<evidence type="ECO:0000313" key="3">
    <source>
        <dbReference type="Proteomes" id="UP000076154"/>
    </source>
</evidence>
<evidence type="ECO:0000313" key="2">
    <source>
        <dbReference type="EMBL" id="RDB31035.1"/>
    </source>
</evidence>
<organism evidence="2 3">
    <name type="scientific">Hypsizygus marmoreus</name>
    <name type="common">White beech mushroom</name>
    <name type="synonym">Agaricus marmoreus</name>
    <dbReference type="NCBI Taxonomy" id="39966"/>
    <lineage>
        <taxon>Eukaryota</taxon>
        <taxon>Fungi</taxon>
        <taxon>Dikarya</taxon>
        <taxon>Basidiomycota</taxon>
        <taxon>Agaricomycotina</taxon>
        <taxon>Agaricomycetes</taxon>
        <taxon>Agaricomycetidae</taxon>
        <taxon>Agaricales</taxon>
        <taxon>Tricholomatineae</taxon>
        <taxon>Lyophyllaceae</taxon>
        <taxon>Hypsizygus</taxon>
    </lineage>
</organism>
<reference evidence="2" key="1">
    <citation type="submission" date="2018-04" db="EMBL/GenBank/DDBJ databases">
        <title>Whole genome sequencing of Hypsizygus marmoreus.</title>
        <authorList>
            <person name="Choi I.-G."/>
            <person name="Min B."/>
            <person name="Kim J.-G."/>
            <person name="Kim S."/>
            <person name="Oh Y.-L."/>
            <person name="Kong W.-S."/>
            <person name="Park H."/>
            <person name="Jeong J."/>
            <person name="Song E.-S."/>
        </authorList>
    </citation>
    <scope>NUCLEOTIDE SEQUENCE [LARGE SCALE GENOMIC DNA]</scope>
    <source>
        <strain evidence="2">51987-8</strain>
    </source>
</reference>
<proteinExistence type="predicted"/>
<comment type="caution">
    <text evidence="2">The sequence shown here is derived from an EMBL/GenBank/DDBJ whole genome shotgun (WGS) entry which is preliminary data.</text>
</comment>
<gene>
    <name evidence="2" type="ORF">Hypma_000162</name>
</gene>
<feature type="region of interest" description="Disordered" evidence="1">
    <location>
        <begin position="22"/>
        <end position="46"/>
    </location>
</feature>
<sequence>MLEEFNAQRNLADINEHHAMVENSKVEESEPEAQFTKESLSKGKEAAPSWAELLQRLKLKKKLDKEIHKLKADLKKSIPKKHLTSKKG</sequence>
<keyword evidence="3" id="KW-1185">Reference proteome</keyword>
<dbReference type="Proteomes" id="UP000076154">
    <property type="component" value="Unassembled WGS sequence"/>
</dbReference>
<dbReference type="InParanoid" id="A0A369KED1"/>